<dbReference type="Pfam" id="PF00266">
    <property type="entry name" value="Aminotran_5"/>
    <property type="match status" value="1"/>
</dbReference>
<gene>
    <name evidence="12" type="primary">iscS_1</name>
    <name evidence="12" type="ORF">A6F68_01583</name>
</gene>
<evidence type="ECO:0000256" key="9">
    <source>
        <dbReference type="ARBA" id="ARBA00023014"/>
    </source>
</evidence>
<keyword evidence="5 12" id="KW-0808">Transferase</keyword>
<dbReference type="KEGG" id="ado:A6F68_01583"/>
<dbReference type="AlphaFoldDB" id="A0A1B2AD75"/>
<dbReference type="Gene3D" id="3.90.1150.10">
    <property type="entry name" value="Aspartate Aminotransferase, domain 1"/>
    <property type="match status" value="1"/>
</dbReference>
<dbReference type="InterPro" id="IPR016454">
    <property type="entry name" value="Cysteine_dSase"/>
</dbReference>
<evidence type="ECO:0000256" key="7">
    <source>
        <dbReference type="ARBA" id="ARBA00022898"/>
    </source>
</evidence>
<comment type="cofactor">
    <cofactor evidence="1">
        <name>pyridoxal 5'-phosphate</name>
        <dbReference type="ChEBI" id="CHEBI:597326"/>
    </cofactor>
</comment>
<protein>
    <recommendedName>
        <fullName evidence="4">Cysteine desulfurase</fullName>
    </recommendedName>
</protein>
<keyword evidence="8" id="KW-0408">Iron</keyword>
<dbReference type="InterPro" id="IPR000192">
    <property type="entry name" value="Aminotrans_V_dom"/>
</dbReference>
<dbReference type="PATRIC" id="fig|692370.5.peg.1596"/>
<dbReference type="PANTHER" id="PTHR11601:SF34">
    <property type="entry name" value="CYSTEINE DESULFURASE"/>
    <property type="match status" value="1"/>
</dbReference>
<organism evidence="12 13">
    <name type="scientific">Tsuneonella dongtanensis</name>
    <dbReference type="NCBI Taxonomy" id="692370"/>
    <lineage>
        <taxon>Bacteria</taxon>
        <taxon>Pseudomonadati</taxon>
        <taxon>Pseudomonadota</taxon>
        <taxon>Alphaproteobacteria</taxon>
        <taxon>Sphingomonadales</taxon>
        <taxon>Erythrobacteraceae</taxon>
        <taxon>Tsuneonella</taxon>
    </lineage>
</organism>
<evidence type="ECO:0000313" key="12">
    <source>
        <dbReference type="EMBL" id="ANY20096.1"/>
    </source>
</evidence>
<reference evidence="12 13" key="1">
    <citation type="submission" date="2016-07" db="EMBL/GenBank/DDBJ databases">
        <title>Complete genome sequence of Altererythrobacter dongtanensis KCTC 22672, a type strain with esterase isolated from tidal flat.</title>
        <authorList>
            <person name="Cheng H."/>
            <person name="Wu Y.-H."/>
            <person name="Zhou P."/>
            <person name="Huo Y.-Y."/>
            <person name="Wang C.-S."/>
            <person name="Xu X.-W."/>
        </authorList>
    </citation>
    <scope>NUCLEOTIDE SEQUENCE [LARGE SCALE GENOMIC DNA]</scope>
    <source>
        <strain evidence="12 13">KCTC 22672</strain>
    </source>
</reference>
<dbReference type="PIRSF" id="PIRSF005572">
    <property type="entry name" value="NifS"/>
    <property type="match status" value="1"/>
</dbReference>
<evidence type="ECO:0000259" key="11">
    <source>
        <dbReference type="Pfam" id="PF00266"/>
    </source>
</evidence>
<dbReference type="PANTHER" id="PTHR11601">
    <property type="entry name" value="CYSTEINE DESULFURYLASE FAMILY MEMBER"/>
    <property type="match status" value="1"/>
</dbReference>
<keyword evidence="13" id="KW-1185">Reference proteome</keyword>
<dbReference type="InterPro" id="IPR015422">
    <property type="entry name" value="PyrdxlP-dep_Trfase_small"/>
</dbReference>
<evidence type="ECO:0000256" key="10">
    <source>
        <dbReference type="ARBA" id="ARBA00050776"/>
    </source>
</evidence>
<dbReference type="SUPFAM" id="SSF53383">
    <property type="entry name" value="PLP-dependent transferases"/>
    <property type="match status" value="1"/>
</dbReference>
<dbReference type="GO" id="GO:0051536">
    <property type="term" value="F:iron-sulfur cluster binding"/>
    <property type="evidence" value="ECO:0007669"/>
    <property type="project" value="UniProtKB-KW"/>
</dbReference>
<accession>A0A1B2AD75</accession>
<comment type="similarity">
    <text evidence="3">Belongs to the class-V pyridoxal-phosphate-dependent aminotransferase family. NifS/IscS subfamily.</text>
</comment>
<evidence type="ECO:0000313" key="13">
    <source>
        <dbReference type="Proteomes" id="UP000092932"/>
    </source>
</evidence>
<proteinExistence type="inferred from homology"/>
<feature type="domain" description="Aminotransferase class V" evidence="11">
    <location>
        <begin position="20"/>
        <end position="367"/>
    </location>
</feature>
<dbReference type="GO" id="GO:0031071">
    <property type="term" value="F:cysteine desulfurase activity"/>
    <property type="evidence" value="ECO:0007669"/>
    <property type="project" value="UniProtKB-EC"/>
</dbReference>
<name>A0A1B2AD75_9SPHN</name>
<dbReference type="STRING" id="692370.A6F68_01583"/>
<evidence type="ECO:0000256" key="2">
    <source>
        <dbReference type="ARBA" id="ARBA00003120"/>
    </source>
</evidence>
<comment type="function">
    <text evidence="2">Catalyzes the removal of elemental sulfur atoms from cysteine to produce alanine. Seems to participate in the biosynthesis of the nitrogenase metalloclusters by providing the inorganic sulfur required for the Fe-S core formation.</text>
</comment>
<evidence type="ECO:0000256" key="8">
    <source>
        <dbReference type="ARBA" id="ARBA00023004"/>
    </source>
</evidence>
<dbReference type="Proteomes" id="UP000092932">
    <property type="component" value="Chromosome"/>
</dbReference>
<evidence type="ECO:0000256" key="3">
    <source>
        <dbReference type="ARBA" id="ARBA00006490"/>
    </source>
</evidence>
<dbReference type="GO" id="GO:0046872">
    <property type="term" value="F:metal ion binding"/>
    <property type="evidence" value="ECO:0007669"/>
    <property type="project" value="UniProtKB-KW"/>
</dbReference>
<keyword evidence="7" id="KW-0663">Pyridoxal phosphate</keyword>
<evidence type="ECO:0000256" key="1">
    <source>
        <dbReference type="ARBA" id="ARBA00001933"/>
    </source>
</evidence>
<evidence type="ECO:0000256" key="6">
    <source>
        <dbReference type="ARBA" id="ARBA00022723"/>
    </source>
</evidence>
<dbReference type="InterPro" id="IPR015421">
    <property type="entry name" value="PyrdxlP-dep_Trfase_major"/>
</dbReference>
<evidence type="ECO:0000256" key="4">
    <source>
        <dbReference type="ARBA" id="ARBA00013558"/>
    </source>
</evidence>
<keyword evidence="9" id="KW-0411">Iron-sulfur</keyword>
<dbReference type="InterPro" id="IPR015424">
    <property type="entry name" value="PyrdxlP-dep_Trfase"/>
</dbReference>
<dbReference type="Gene3D" id="3.40.640.10">
    <property type="entry name" value="Type I PLP-dependent aspartate aminotransferase-like (Major domain)"/>
    <property type="match status" value="1"/>
</dbReference>
<keyword evidence="6" id="KW-0479">Metal-binding</keyword>
<dbReference type="Gene3D" id="1.10.260.50">
    <property type="match status" value="1"/>
</dbReference>
<evidence type="ECO:0000256" key="5">
    <source>
        <dbReference type="ARBA" id="ARBA00022679"/>
    </source>
</evidence>
<comment type="catalytic activity">
    <reaction evidence="10">
        <text>(sulfur carrier)-H + L-cysteine = (sulfur carrier)-SH + L-alanine</text>
        <dbReference type="Rhea" id="RHEA:43892"/>
        <dbReference type="Rhea" id="RHEA-COMP:14737"/>
        <dbReference type="Rhea" id="RHEA-COMP:14739"/>
        <dbReference type="ChEBI" id="CHEBI:29917"/>
        <dbReference type="ChEBI" id="CHEBI:35235"/>
        <dbReference type="ChEBI" id="CHEBI:57972"/>
        <dbReference type="ChEBI" id="CHEBI:64428"/>
        <dbReference type="EC" id="2.8.1.7"/>
    </reaction>
</comment>
<sequence length="377" mass="40177">MRGYIGTEAKIAIVTIPSRIYLDHAATTPLRPEARAALEEGFALWANPSSPHAEGRAARSALENARDRIRNSLGWTGEVIFTSGASEAAEIALNAANAVHDIATAVEHDAVLRGDRPEWTLPVRPDGAADLMALSAESRPSDLLVDDPENRSLVAVQHVNSETGNRQHIGFGAELVHDNGGLLLVDCAQSAGKFELPQMADMAIVAAHKFGGPVGVGALLVKDYAMLHPSGGQERGYRRGTENLPGILGMAAALEACTDPYIDPSVLEPLDAFAGEVRALGGEWLSDRLSDPTPYIRAIAMPGMSAQAQLMRFDMAGISVSQGSACSSGTMKRSHVLTAMGVPDEIADRTIRVSFGWTTTRAEVERFCEVWLDMANA</sequence>
<dbReference type="EMBL" id="CP016591">
    <property type="protein sequence ID" value="ANY20096.1"/>
    <property type="molecule type" value="Genomic_DNA"/>
</dbReference>